<keyword evidence="3" id="KW-0479">Metal-binding</keyword>
<comment type="cofactor">
    <cofactor evidence="3">
        <name>Mg(2+)</name>
        <dbReference type="ChEBI" id="CHEBI:18420"/>
    </cofactor>
    <text evidence="3">Binds 2 magnesium ions per subunit.</text>
</comment>
<dbReference type="EMBL" id="BOOO01000058">
    <property type="protein sequence ID" value="GII34766.1"/>
    <property type="molecule type" value="Genomic_DNA"/>
</dbReference>
<dbReference type="Gene3D" id="1.10.4080.10">
    <property type="entry name" value="ADP-ribosylation/Crystallin J1"/>
    <property type="match status" value="1"/>
</dbReference>
<dbReference type="Proteomes" id="UP000650628">
    <property type="component" value="Unassembled WGS sequence"/>
</dbReference>
<sequence>MNLVERAVGAVVGSAVGDALGAPFEFGPPGAFSARFPVPGAGGEMSGGGGWDAGEATDDTQMAVHVAESLLERGGLDLPDISPASSDGRPTTPRTSGCRRKTS</sequence>
<comment type="caution">
    <text evidence="5">The sequence shown here is derived from an EMBL/GenBank/DDBJ whole genome shotgun (WGS) entry which is preliminary data.</text>
</comment>
<feature type="compositionally biased region" description="Polar residues" evidence="4">
    <location>
        <begin position="83"/>
        <end position="95"/>
    </location>
</feature>
<dbReference type="InterPro" id="IPR050792">
    <property type="entry name" value="ADP-ribosylglycohydrolase"/>
</dbReference>
<dbReference type="SUPFAM" id="SSF101478">
    <property type="entry name" value="ADP-ribosylglycohydrolase"/>
    <property type="match status" value="1"/>
</dbReference>
<dbReference type="AlphaFoldDB" id="A0A8J3TYA5"/>
<feature type="binding site" evidence="3">
    <location>
        <position position="58"/>
    </location>
    <ligand>
        <name>Mg(2+)</name>
        <dbReference type="ChEBI" id="CHEBI:18420"/>
        <label>1</label>
    </ligand>
</feature>
<evidence type="ECO:0000256" key="3">
    <source>
        <dbReference type="PIRSR" id="PIRSR605502-1"/>
    </source>
</evidence>
<dbReference type="InterPro" id="IPR005502">
    <property type="entry name" value="Ribosyl_crysJ1"/>
</dbReference>
<comment type="similarity">
    <text evidence="1">Belongs to the ADP-ribosylglycohydrolase family.</text>
</comment>
<accession>A0A8J3TYA5</accession>
<evidence type="ECO:0000256" key="4">
    <source>
        <dbReference type="SAM" id="MobiDB-lite"/>
    </source>
</evidence>
<dbReference type="PANTHER" id="PTHR16222:SF24">
    <property type="entry name" value="ADP-RIBOSYLHYDROLASE ARH3"/>
    <property type="match status" value="1"/>
</dbReference>
<feature type="region of interest" description="Disordered" evidence="4">
    <location>
        <begin position="74"/>
        <end position="103"/>
    </location>
</feature>
<name>A0A8J3TYA5_9ACTN</name>
<feature type="compositionally biased region" description="Gly residues" evidence="4">
    <location>
        <begin position="40"/>
        <end position="52"/>
    </location>
</feature>
<keyword evidence="6" id="KW-1185">Reference proteome</keyword>
<reference evidence="5 6" key="1">
    <citation type="submission" date="2021-01" db="EMBL/GenBank/DDBJ databases">
        <title>Whole genome shotgun sequence of Planotetraspora mira NBRC 15435.</title>
        <authorList>
            <person name="Komaki H."/>
            <person name="Tamura T."/>
        </authorList>
    </citation>
    <scope>NUCLEOTIDE SEQUENCE [LARGE SCALE GENOMIC DNA]</scope>
    <source>
        <strain evidence="5 6">NBRC 15435</strain>
    </source>
</reference>
<dbReference type="GO" id="GO:0046872">
    <property type="term" value="F:metal ion binding"/>
    <property type="evidence" value="ECO:0007669"/>
    <property type="project" value="UniProtKB-KW"/>
</dbReference>
<dbReference type="GO" id="GO:0016787">
    <property type="term" value="F:hydrolase activity"/>
    <property type="evidence" value="ECO:0007669"/>
    <property type="project" value="UniProtKB-KW"/>
</dbReference>
<protein>
    <recommendedName>
        <fullName evidence="7">ADP-ribosylglycohydrolase</fullName>
    </recommendedName>
</protein>
<evidence type="ECO:0000313" key="5">
    <source>
        <dbReference type="EMBL" id="GII34766.1"/>
    </source>
</evidence>
<evidence type="ECO:0000256" key="2">
    <source>
        <dbReference type="ARBA" id="ARBA00022801"/>
    </source>
</evidence>
<keyword evidence="3" id="KW-0460">Magnesium</keyword>
<proteinExistence type="inferred from homology"/>
<evidence type="ECO:0000313" key="6">
    <source>
        <dbReference type="Proteomes" id="UP000650628"/>
    </source>
</evidence>
<dbReference type="InterPro" id="IPR036705">
    <property type="entry name" value="Ribosyl_crysJ1_sf"/>
</dbReference>
<feature type="binding site" evidence="3">
    <location>
        <position position="59"/>
    </location>
    <ligand>
        <name>Mg(2+)</name>
        <dbReference type="ChEBI" id="CHEBI:18420"/>
        <label>1</label>
    </ligand>
</feature>
<evidence type="ECO:0000256" key="1">
    <source>
        <dbReference type="ARBA" id="ARBA00010702"/>
    </source>
</evidence>
<dbReference type="Pfam" id="PF03747">
    <property type="entry name" value="ADP_ribosyl_GH"/>
    <property type="match status" value="1"/>
</dbReference>
<feature type="region of interest" description="Disordered" evidence="4">
    <location>
        <begin position="37"/>
        <end position="56"/>
    </location>
</feature>
<feature type="binding site" evidence="3">
    <location>
        <position position="57"/>
    </location>
    <ligand>
        <name>Mg(2+)</name>
        <dbReference type="ChEBI" id="CHEBI:18420"/>
        <label>1</label>
    </ligand>
</feature>
<keyword evidence="2" id="KW-0378">Hydrolase</keyword>
<organism evidence="5 6">
    <name type="scientific">Planotetraspora mira</name>
    <dbReference type="NCBI Taxonomy" id="58121"/>
    <lineage>
        <taxon>Bacteria</taxon>
        <taxon>Bacillati</taxon>
        <taxon>Actinomycetota</taxon>
        <taxon>Actinomycetes</taxon>
        <taxon>Streptosporangiales</taxon>
        <taxon>Streptosporangiaceae</taxon>
        <taxon>Planotetraspora</taxon>
    </lineage>
</organism>
<evidence type="ECO:0008006" key="7">
    <source>
        <dbReference type="Google" id="ProtNLM"/>
    </source>
</evidence>
<dbReference type="PANTHER" id="PTHR16222">
    <property type="entry name" value="ADP-RIBOSYLGLYCOHYDROLASE"/>
    <property type="match status" value="1"/>
</dbReference>
<gene>
    <name evidence="5" type="ORF">Pmi06nite_82080</name>
</gene>